<dbReference type="Proteomes" id="UP001141552">
    <property type="component" value="Unassembled WGS sequence"/>
</dbReference>
<protein>
    <submittedName>
        <fullName evidence="1">Uncharacterized protein</fullName>
    </submittedName>
</protein>
<gene>
    <name evidence="1" type="ORF">Tsubulata_025773</name>
</gene>
<dbReference type="EMBL" id="JAKUCV010000799">
    <property type="protein sequence ID" value="KAJ4848789.1"/>
    <property type="molecule type" value="Genomic_DNA"/>
</dbReference>
<dbReference type="Pfam" id="PF05097">
    <property type="entry name" value="DUF688"/>
    <property type="match status" value="1"/>
</dbReference>
<evidence type="ECO:0000313" key="1">
    <source>
        <dbReference type="EMBL" id="KAJ4848789.1"/>
    </source>
</evidence>
<reference evidence="1" key="2">
    <citation type="journal article" date="2023" name="Plants (Basel)">
        <title>Annotation of the Turnera subulata (Passifloraceae) Draft Genome Reveals the S-Locus Evolved after the Divergence of Turneroideae from Passifloroideae in a Stepwise Manner.</title>
        <authorList>
            <person name="Henning P.M."/>
            <person name="Roalson E.H."/>
            <person name="Mir W."/>
            <person name="McCubbin A.G."/>
            <person name="Shore J.S."/>
        </authorList>
    </citation>
    <scope>NUCLEOTIDE SEQUENCE</scope>
    <source>
        <strain evidence="1">F60SS</strain>
    </source>
</reference>
<organism evidence="1 2">
    <name type="scientific">Turnera subulata</name>
    <dbReference type="NCBI Taxonomy" id="218843"/>
    <lineage>
        <taxon>Eukaryota</taxon>
        <taxon>Viridiplantae</taxon>
        <taxon>Streptophyta</taxon>
        <taxon>Embryophyta</taxon>
        <taxon>Tracheophyta</taxon>
        <taxon>Spermatophyta</taxon>
        <taxon>Magnoliopsida</taxon>
        <taxon>eudicotyledons</taxon>
        <taxon>Gunneridae</taxon>
        <taxon>Pentapetalae</taxon>
        <taxon>rosids</taxon>
        <taxon>fabids</taxon>
        <taxon>Malpighiales</taxon>
        <taxon>Passifloraceae</taxon>
        <taxon>Turnera</taxon>
    </lineage>
</organism>
<evidence type="ECO:0000313" key="2">
    <source>
        <dbReference type="Proteomes" id="UP001141552"/>
    </source>
</evidence>
<reference evidence="1" key="1">
    <citation type="submission" date="2022-02" db="EMBL/GenBank/DDBJ databases">
        <authorList>
            <person name="Henning P.M."/>
            <person name="McCubbin A.G."/>
            <person name="Shore J.S."/>
        </authorList>
    </citation>
    <scope>NUCLEOTIDE SEQUENCE</scope>
    <source>
        <strain evidence="1">F60SS</strain>
        <tissue evidence="1">Leaves</tissue>
    </source>
</reference>
<dbReference type="PANTHER" id="PTHR33696:SF3">
    <property type="entry name" value="FLZ-TYPE DOMAIN-CONTAINING PROTEIN"/>
    <property type="match status" value="1"/>
</dbReference>
<name>A0A9Q0JP14_9ROSI</name>
<accession>A0A9Q0JP14</accession>
<dbReference type="InterPro" id="IPR007789">
    <property type="entry name" value="DUF688"/>
</dbReference>
<proteinExistence type="predicted"/>
<comment type="caution">
    <text evidence="1">The sequence shown here is derived from an EMBL/GenBank/DDBJ whole genome shotgun (WGS) entry which is preliminary data.</text>
</comment>
<dbReference type="PANTHER" id="PTHR33696">
    <property type="entry name" value="T22J18.15-RELATED"/>
    <property type="match status" value="1"/>
</dbReference>
<dbReference type="OrthoDB" id="745459at2759"/>
<keyword evidence="2" id="KW-1185">Reference proteome</keyword>
<dbReference type="AlphaFoldDB" id="A0A9Q0JP14"/>
<sequence length="154" mass="17386">MNQNKIHSRGNVPFSWENKPGVSKVVDHHDQLLDDHQEKLIMKLPPPPCPVESPRVSAYDIQIPLPPCTFQSTPTRSSSRKGLKYKQDDPFMAAFKECTKSTTTTTTAKRSDKWSKSVLGLSKKGMFINFSCKQSCSVRIDNFVKVSQLPCERS</sequence>